<dbReference type="InterPro" id="IPR001356">
    <property type="entry name" value="HD"/>
</dbReference>
<dbReference type="Gene3D" id="3.30.530.20">
    <property type="match status" value="1"/>
</dbReference>
<dbReference type="PANTHER" id="PTHR45654:SF9">
    <property type="entry name" value="HOMEOBOX-LEUCINE ZIPPER PROTEIN HDG10-RELATED"/>
    <property type="match status" value="1"/>
</dbReference>
<evidence type="ECO:0000256" key="1">
    <source>
        <dbReference type="ARBA" id="ARBA00004123"/>
    </source>
</evidence>
<dbReference type="EMBL" id="QZWG01000015">
    <property type="protein sequence ID" value="RZB64417.1"/>
    <property type="molecule type" value="Genomic_DNA"/>
</dbReference>
<keyword evidence="3" id="KW-0805">Transcription regulation</keyword>
<dbReference type="AlphaFoldDB" id="A0A445GSX8"/>
<feature type="coiled-coil region" evidence="11">
    <location>
        <begin position="125"/>
        <end position="156"/>
    </location>
</feature>
<evidence type="ECO:0000256" key="2">
    <source>
        <dbReference type="ARBA" id="ARBA00006789"/>
    </source>
</evidence>
<dbReference type="SUPFAM" id="SSF55961">
    <property type="entry name" value="Bet v1-like"/>
    <property type="match status" value="2"/>
</dbReference>
<evidence type="ECO:0000313" key="16">
    <source>
        <dbReference type="Proteomes" id="UP000289340"/>
    </source>
</evidence>
<dbReference type="GO" id="GO:0008289">
    <property type="term" value="F:lipid binding"/>
    <property type="evidence" value="ECO:0007669"/>
    <property type="project" value="InterPro"/>
</dbReference>
<feature type="compositionally biased region" description="Polar residues" evidence="12">
    <location>
        <begin position="17"/>
        <end position="32"/>
    </location>
</feature>
<proteinExistence type="inferred from homology"/>
<dbReference type="InterPro" id="IPR057993">
    <property type="entry name" value="HD-Zip_IV_C"/>
</dbReference>
<dbReference type="Pfam" id="PF25797">
    <property type="entry name" value="PDF2_C"/>
    <property type="match status" value="1"/>
</dbReference>
<sequence>MDSSMASVGGSGDEGSDNFNQGRRPSYKRLTSAQTARLERFIKDCPHPDEAQRRQLASEIGLETKQVKFWFQNKRTQIKNQHERADNTALRVENDRIHSKNLLMKKALKNMLCPSCGGAPCQDDREHLMQKMQHENSRLKEEHEKVSSLLARYLEKQMSPPEFQQVFNIPIIGSSSHAPKLENSSLNYEIGGSSSHGPSLYGMQIMDGHDHNLMGSEGIEKTLMLKVAASAMEELVRLIRINEPCWIKSSTQDGQLILQHENYEKMFPRTNNFKGVNLRVEATKDSGIVSINSIQLVDMFLDSVSMRLITLDKWINLFPTIVTKAKTIKVLENGLVGSRSGALQLMFEQMHVLSPLVQPREFQFLRYCEQIEEGVWVIADVSFDSFRQKTSFFHSWRHPSGCMIQEMPNGCSMVTWVEHVEVDDKIQTHQLYKDLIGTGIAYGTERWIMELQRIGERFACFYVERIPIQDSGGVINSLEGRRSVMNFCHRMIKVFCESLTMSGNLDFPLLKMENNSGVRVSIRKNRNHLGQPKGVIVVAATSIWLPLHYMKVFEFLTDDRRRAQWDVLCCGNNANKVAHISNGIHPGNCISISRPFIPSENNALILQESFTTPMGSYVVYAPTDVASMISAINGEDSSMLPVLPSGFVISADGEPNAALEAFNSSDIERLGGSLLTVAFQILASSPDGINMPNMESVAAVNSLLTSTILKVKDALNCNNLE</sequence>
<evidence type="ECO:0000259" key="13">
    <source>
        <dbReference type="PROSITE" id="PS50071"/>
    </source>
</evidence>
<dbReference type="Pfam" id="PF01852">
    <property type="entry name" value="START"/>
    <property type="match status" value="1"/>
</dbReference>
<keyword evidence="8 9" id="KW-0539">Nucleus</keyword>
<dbReference type="Gene3D" id="1.10.10.60">
    <property type="entry name" value="Homeodomain-like"/>
    <property type="match status" value="1"/>
</dbReference>
<dbReference type="PROSITE" id="PS50071">
    <property type="entry name" value="HOMEOBOX_2"/>
    <property type="match status" value="1"/>
</dbReference>
<comment type="subcellular location">
    <subcellularLocation>
        <location evidence="1 9 10">Nucleus</location>
    </subcellularLocation>
</comment>
<comment type="caution">
    <text evidence="15">The sequence shown here is derived from an EMBL/GenBank/DDBJ whole genome shotgun (WGS) entry which is preliminary data.</text>
</comment>
<evidence type="ECO:0000256" key="3">
    <source>
        <dbReference type="ARBA" id="ARBA00023015"/>
    </source>
</evidence>
<evidence type="ECO:0000256" key="9">
    <source>
        <dbReference type="PROSITE-ProRule" id="PRU00108"/>
    </source>
</evidence>
<dbReference type="PANTHER" id="PTHR45654">
    <property type="entry name" value="HOMEOBOX-LEUCINE ZIPPER PROTEIN MERISTEM L1"/>
    <property type="match status" value="1"/>
</dbReference>
<feature type="domain" description="START" evidence="14">
    <location>
        <begin position="217"/>
        <end position="460"/>
    </location>
</feature>
<keyword evidence="4 11" id="KW-0175">Coiled coil</keyword>
<dbReference type="GO" id="GO:0005634">
    <property type="term" value="C:nucleus"/>
    <property type="evidence" value="ECO:0007669"/>
    <property type="project" value="UniProtKB-SubCell"/>
</dbReference>
<dbReference type="GO" id="GO:0003677">
    <property type="term" value="F:DNA binding"/>
    <property type="evidence" value="ECO:0007669"/>
    <property type="project" value="UniProtKB-UniRule"/>
</dbReference>
<evidence type="ECO:0000256" key="7">
    <source>
        <dbReference type="ARBA" id="ARBA00023163"/>
    </source>
</evidence>
<evidence type="ECO:0000256" key="11">
    <source>
        <dbReference type="SAM" id="Coils"/>
    </source>
</evidence>
<dbReference type="Pfam" id="PF00046">
    <property type="entry name" value="Homeodomain"/>
    <property type="match status" value="1"/>
</dbReference>
<evidence type="ECO:0000256" key="12">
    <source>
        <dbReference type="SAM" id="MobiDB-lite"/>
    </source>
</evidence>
<protein>
    <submittedName>
        <fullName evidence="15">Homeobox-leucine zipper protein HDG11</fullName>
    </submittedName>
</protein>
<dbReference type="PROSITE" id="PS50848">
    <property type="entry name" value="START"/>
    <property type="match status" value="1"/>
</dbReference>
<evidence type="ECO:0000256" key="6">
    <source>
        <dbReference type="ARBA" id="ARBA00023155"/>
    </source>
</evidence>
<dbReference type="SUPFAM" id="SSF46689">
    <property type="entry name" value="Homeodomain-like"/>
    <property type="match status" value="1"/>
</dbReference>
<dbReference type="InterPro" id="IPR042160">
    <property type="entry name" value="HD-Zip_IV"/>
</dbReference>
<feature type="DNA-binding region" description="Homeobox" evidence="9">
    <location>
        <begin position="23"/>
        <end position="82"/>
    </location>
</feature>
<accession>A0A445GSX8</accession>
<dbReference type="InterPro" id="IPR023393">
    <property type="entry name" value="START-like_dom_sf"/>
</dbReference>
<evidence type="ECO:0000259" key="14">
    <source>
        <dbReference type="PROSITE" id="PS50848"/>
    </source>
</evidence>
<dbReference type="CDD" id="cd00086">
    <property type="entry name" value="homeodomain"/>
    <property type="match status" value="1"/>
</dbReference>
<gene>
    <name evidence="15" type="ORF">D0Y65_040784</name>
</gene>
<keyword evidence="5 9" id="KW-0238">DNA-binding</keyword>
<evidence type="ECO:0000256" key="10">
    <source>
        <dbReference type="RuleBase" id="RU000682"/>
    </source>
</evidence>
<evidence type="ECO:0000256" key="4">
    <source>
        <dbReference type="ARBA" id="ARBA00023054"/>
    </source>
</evidence>
<name>A0A445GSX8_GLYSO</name>
<dbReference type="GO" id="GO:0000981">
    <property type="term" value="F:DNA-binding transcription factor activity, RNA polymerase II-specific"/>
    <property type="evidence" value="ECO:0007669"/>
    <property type="project" value="InterPro"/>
</dbReference>
<dbReference type="FunFam" id="1.10.10.60:FF:000229">
    <property type="entry name" value="Homeobox-leucine zipper protein HDG1"/>
    <property type="match status" value="1"/>
</dbReference>
<keyword evidence="7" id="KW-0804">Transcription</keyword>
<dbReference type="SMART" id="SM00389">
    <property type="entry name" value="HOX"/>
    <property type="match status" value="1"/>
</dbReference>
<evidence type="ECO:0000313" key="15">
    <source>
        <dbReference type="EMBL" id="RZB64417.1"/>
    </source>
</evidence>
<evidence type="ECO:0000256" key="5">
    <source>
        <dbReference type="ARBA" id="ARBA00023125"/>
    </source>
</evidence>
<organism evidence="15 16">
    <name type="scientific">Glycine soja</name>
    <name type="common">Wild soybean</name>
    <dbReference type="NCBI Taxonomy" id="3848"/>
    <lineage>
        <taxon>Eukaryota</taxon>
        <taxon>Viridiplantae</taxon>
        <taxon>Streptophyta</taxon>
        <taxon>Embryophyta</taxon>
        <taxon>Tracheophyta</taxon>
        <taxon>Spermatophyta</taxon>
        <taxon>Magnoliopsida</taxon>
        <taxon>eudicotyledons</taxon>
        <taxon>Gunneridae</taxon>
        <taxon>Pentapetalae</taxon>
        <taxon>rosids</taxon>
        <taxon>fabids</taxon>
        <taxon>Fabales</taxon>
        <taxon>Fabaceae</taxon>
        <taxon>Papilionoideae</taxon>
        <taxon>50 kb inversion clade</taxon>
        <taxon>NPAAA clade</taxon>
        <taxon>indigoferoid/millettioid clade</taxon>
        <taxon>Phaseoleae</taxon>
        <taxon>Glycine</taxon>
        <taxon>Glycine subgen. Soja</taxon>
    </lineage>
</organism>
<keyword evidence="6 9" id="KW-0371">Homeobox</keyword>
<dbReference type="SMART" id="SM00234">
    <property type="entry name" value="START"/>
    <property type="match status" value="1"/>
</dbReference>
<dbReference type="InterPro" id="IPR009057">
    <property type="entry name" value="Homeodomain-like_sf"/>
</dbReference>
<dbReference type="InterPro" id="IPR017970">
    <property type="entry name" value="Homeobox_CS"/>
</dbReference>
<reference evidence="15 16" key="1">
    <citation type="submission" date="2018-09" db="EMBL/GenBank/DDBJ databases">
        <title>A high-quality reference genome of wild soybean provides a powerful tool to mine soybean genomes.</title>
        <authorList>
            <person name="Xie M."/>
            <person name="Chung C.Y.L."/>
            <person name="Li M.-W."/>
            <person name="Wong F.-L."/>
            <person name="Chan T.-F."/>
            <person name="Lam H.-M."/>
        </authorList>
    </citation>
    <scope>NUCLEOTIDE SEQUENCE [LARGE SCALE GENOMIC DNA]</scope>
    <source>
        <strain evidence="16">cv. W05</strain>
        <tissue evidence="15">Hypocotyl of etiolated seedlings</tissue>
    </source>
</reference>
<feature type="domain" description="Homeobox" evidence="13">
    <location>
        <begin position="21"/>
        <end position="81"/>
    </location>
</feature>
<dbReference type="CDD" id="cd08875">
    <property type="entry name" value="START_ArGLABRA2_like"/>
    <property type="match status" value="1"/>
</dbReference>
<dbReference type="Proteomes" id="UP000289340">
    <property type="component" value="Chromosome 15"/>
</dbReference>
<comment type="similarity">
    <text evidence="2">Belongs to the HD-ZIP homeobox family. Class IV subfamily.</text>
</comment>
<evidence type="ECO:0000256" key="8">
    <source>
        <dbReference type="ARBA" id="ARBA00023242"/>
    </source>
</evidence>
<feature type="region of interest" description="Disordered" evidence="12">
    <location>
        <begin position="1"/>
        <end position="32"/>
    </location>
</feature>
<dbReference type="InterPro" id="IPR002913">
    <property type="entry name" value="START_lipid-bd_dom"/>
</dbReference>
<keyword evidence="16" id="KW-1185">Reference proteome</keyword>
<dbReference type="PROSITE" id="PS00027">
    <property type="entry name" value="HOMEOBOX_1"/>
    <property type="match status" value="1"/>
</dbReference>